<name>A0AA88IX40_FICCA</name>
<sequence>MKGPMSFGWDSVSPLERWGCGWVGLGSPPREPDNVSRAWGACIDGLVRRCGCPEDPVDREHVARSEWSQASHTDNWRASGPDNKSGSWGPVSLTRWPCWVGPAPSGGY</sequence>
<keyword evidence="3" id="KW-1185">Reference proteome</keyword>
<protein>
    <submittedName>
        <fullName evidence="2">Uncharacterized protein</fullName>
    </submittedName>
</protein>
<proteinExistence type="predicted"/>
<dbReference type="Proteomes" id="UP001187192">
    <property type="component" value="Unassembled WGS sequence"/>
</dbReference>
<dbReference type="EMBL" id="BTGU01000090">
    <property type="protein sequence ID" value="GMN59718.1"/>
    <property type="molecule type" value="Genomic_DNA"/>
</dbReference>
<accession>A0AA88IX40</accession>
<comment type="caution">
    <text evidence="2">The sequence shown here is derived from an EMBL/GenBank/DDBJ whole genome shotgun (WGS) entry which is preliminary data.</text>
</comment>
<feature type="region of interest" description="Disordered" evidence="1">
    <location>
        <begin position="63"/>
        <end position="108"/>
    </location>
</feature>
<gene>
    <name evidence="2" type="ORF">TIFTF001_028820</name>
</gene>
<evidence type="ECO:0000256" key="1">
    <source>
        <dbReference type="SAM" id="MobiDB-lite"/>
    </source>
</evidence>
<reference evidence="2" key="1">
    <citation type="submission" date="2023-07" db="EMBL/GenBank/DDBJ databases">
        <title>draft genome sequence of fig (Ficus carica).</title>
        <authorList>
            <person name="Takahashi T."/>
            <person name="Nishimura K."/>
        </authorList>
    </citation>
    <scope>NUCLEOTIDE SEQUENCE</scope>
</reference>
<dbReference type="AlphaFoldDB" id="A0AA88IX40"/>
<evidence type="ECO:0000313" key="2">
    <source>
        <dbReference type="EMBL" id="GMN59718.1"/>
    </source>
</evidence>
<evidence type="ECO:0000313" key="3">
    <source>
        <dbReference type="Proteomes" id="UP001187192"/>
    </source>
</evidence>
<organism evidence="2 3">
    <name type="scientific">Ficus carica</name>
    <name type="common">Common fig</name>
    <dbReference type="NCBI Taxonomy" id="3494"/>
    <lineage>
        <taxon>Eukaryota</taxon>
        <taxon>Viridiplantae</taxon>
        <taxon>Streptophyta</taxon>
        <taxon>Embryophyta</taxon>
        <taxon>Tracheophyta</taxon>
        <taxon>Spermatophyta</taxon>
        <taxon>Magnoliopsida</taxon>
        <taxon>eudicotyledons</taxon>
        <taxon>Gunneridae</taxon>
        <taxon>Pentapetalae</taxon>
        <taxon>rosids</taxon>
        <taxon>fabids</taxon>
        <taxon>Rosales</taxon>
        <taxon>Moraceae</taxon>
        <taxon>Ficeae</taxon>
        <taxon>Ficus</taxon>
    </lineage>
</organism>